<dbReference type="InterPro" id="IPR036890">
    <property type="entry name" value="HATPase_C_sf"/>
</dbReference>
<proteinExistence type="predicted"/>
<sequence length="147" mass="15790">MTDPAAGHELVLDLPVSPGAIDEVQDALARFWELDGAVTMLDRIRFESALVEIVGNAVEHAYAFDSTSGGVGRALEVRLLLDAARVEAEVSDNGLPVEIDLGQVTMPGEDAESGRGLALALAAVDDMRYERSGGRNRWVLVCRRDQA</sequence>
<dbReference type="InterPro" id="IPR003594">
    <property type="entry name" value="HATPase_dom"/>
</dbReference>
<name>A0ABW4TTJ3_9ACTN</name>
<accession>A0ABW4TTJ3</accession>
<gene>
    <name evidence="2" type="ORF">ACFSDE_18890</name>
</gene>
<dbReference type="RefSeq" id="WP_343921531.1">
    <property type="nucleotide sequence ID" value="NZ_BAAAJT010000003.1"/>
</dbReference>
<evidence type="ECO:0000259" key="1">
    <source>
        <dbReference type="Pfam" id="PF13581"/>
    </source>
</evidence>
<keyword evidence="3" id="KW-1185">Reference proteome</keyword>
<dbReference type="Gene3D" id="3.30.565.10">
    <property type="entry name" value="Histidine kinase-like ATPase, C-terminal domain"/>
    <property type="match status" value="1"/>
</dbReference>
<dbReference type="GO" id="GO:0005524">
    <property type="term" value="F:ATP binding"/>
    <property type="evidence" value="ECO:0007669"/>
    <property type="project" value="UniProtKB-KW"/>
</dbReference>
<dbReference type="CDD" id="cd16936">
    <property type="entry name" value="HATPase_RsbW-like"/>
    <property type="match status" value="1"/>
</dbReference>
<dbReference type="SUPFAM" id="SSF55874">
    <property type="entry name" value="ATPase domain of HSP90 chaperone/DNA topoisomerase II/histidine kinase"/>
    <property type="match status" value="1"/>
</dbReference>
<evidence type="ECO:0000313" key="2">
    <source>
        <dbReference type="EMBL" id="MFD1948877.1"/>
    </source>
</evidence>
<reference evidence="3" key="1">
    <citation type="journal article" date="2019" name="Int. J. Syst. Evol. Microbiol.">
        <title>The Global Catalogue of Microorganisms (GCM) 10K type strain sequencing project: providing services to taxonomists for standard genome sequencing and annotation.</title>
        <authorList>
            <consortium name="The Broad Institute Genomics Platform"/>
            <consortium name="The Broad Institute Genome Sequencing Center for Infectious Disease"/>
            <person name="Wu L."/>
            <person name="Ma J."/>
        </authorList>
    </citation>
    <scope>NUCLEOTIDE SEQUENCE [LARGE SCALE GENOMIC DNA]</scope>
    <source>
        <strain evidence="3">CGMCC 1.12477</strain>
    </source>
</reference>
<comment type="caution">
    <text evidence="2">The sequence shown here is derived from an EMBL/GenBank/DDBJ whole genome shotgun (WGS) entry which is preliminary data.</text>
</comment>
<feature type="domain" description="Histidine kinase/HSP90-like ATPase" evidence="1">
    <location>
        <begin position="17"/>
        <end position="137"/>
    </location>
</feature>
<dbReference type="EMBL" id="JBHUGD010000004">
    <property type="protein sequence ID" value="MFD1948877.1"/>
    <property type="molecule type" value="Genomic_DNA"/>
</dbReference>
<protein>
    <submittedName>
        <fullName evidence="2">ATP-binding protein</fullName>
    </submittedName>
</protein>
<organism evidence="2 3">
    <name type="scientific">Nocardioides aestuarii</name>
    <dbReference type="NCBI Taxonomy" id="252231"/>
    <lineage>
        <taxon>Bacteria</taxon>
        <taxon>Bacillati</taxon>
        <taxon>Actinomycetota</taxon>
        <taxon>Actinomycetes</taxon>
        <taxon>Propionibacteriales</taxon>
        <taxon>Nocardioidaceae</taxon>
        <taxon>Nocardioides</taxon>
    </lineage>
</organism>
<evidence type="ECO:0000313" key="3">
    <source>
        <dbReference type="Proteomes" id="UP001597351"/>
    </source>
</evidence>
<dbReference type="Pfam" id="PF13581">
    <property type="entry name" value="HATPase_c_2"/>
    <property type="match status" value="1"/>
</dbReference>
<keyword evidence="2" id="KW-0547">Nucleotide-binding</keyword>
<dbReference type="Proteomes" id="UP001597351">
    <property type="component" value="Unassembled WGS sequence"/>
</dbReference>
<keyword evidence="2" id="KW-0067">ATP-binding</keyword>